<accession>A0A0J5P956</accession>
<organism evidence="1 2">
    <name type="scientific">Muribacter muris</name>
    <dbReference type="NCBI Taxonomy" id="67855"/>
    <lineage>
        <taxon>Bacteria</taxon>
        <taxon>Pseudomonadati</taxon>
        <taxon>Pseudomonadota</taxon>
        <taxon>Gammaproteobacteria</taxon>
        <taxon>Pasteurellales</taxon>
        <taxon>Pasteurellaceae</taxon>
        <taxon>Muribacter</taxon>
    </lineage>
</organism>
<dbReference type="PATRIC" id="fig|67855.3.peg.2497"/>
<dbReference type="AlphaFoldDB" id="A0A0J5P956"/>
<dbReference type="STRING" id="67855.RO21_01935"/>
<dbReference type="Proteomes" id="UP000036270">
    <property type="component" value="Unassembled WGS sequence"/>
</dbReference>
<name>A0A0J5P956_9PAST</name>
<evidence type="ECO:0000313" key="1">
    <source>
        <dbReference type="EMBL" id="KMK52245.1"/>
    </source>
</evidence>
<sequence length="135" mass="15469">MKITCPHCQIKNEIEFANHIKCKCCQKSFQGYSYGIKMITKPIIVGASALLVTGGIIGYQVENSLDQERYLPKFEYAIINQCANPNKTYLSNKDFERNIDICSCALLETIREVGYKEAIDSDFRHSFQNNLQECR</sequence>
<evidence type="ECO:0000313" key="2">
    <source>
        <dbReference type="Proteomes" id="UP000036270"/>
    </source>
</evidence>
<dbReference type="EMBL" id="JWIZ01000009">
    <property type="protein sequence ID" value="KMK52245.1"/>
    <property type="molecule type" value="Genomic_DNA"/>
</dbReference>
<gene>
    <name evidence="1" type="ORF">RO21_01935</name>
</gene>
<protein>
    <submittedName>
        <fullName evidence="1">Uncharacterized protein</fullName>
    </submittedName>
</protein>
<keyword evidence="2" id="KW-1185">Reference proteome</keyword>
<reference evidence="1 2" key="1">
    <citation type="submission" date="2014-12" db="EMBL/GenBank/DDBJ databases">
        <title>Reclassification of Actinobacillus muris as Muribacter muris.</title>
        <authorList>
            <person name="Christensen H."/>
            <person name="Nicklas W."/>
            <person name="Bisgaard M."/>
        </authorList>
    </citation>
    <scope>NUCLEOTIDE SEQUENCE [LARGE SCALE GENOMIC DNA]</scope>
    <source>
        <strain evidence="1 2">Ackerman80-443D</strain>
    </source>
</reference>
<proteinExistence type="predicted"/>
<dbReference type="RefSeq" id="WP_047976115.1">
    <property type="nucleotide sequence ID" value="NZ_JWIZ01000009.1"/>
</dbReference>
<comment type="caution">
    <text evidence="1">The sequence shown here is derived from an EMBL/GenBank/DDBJ whole genome shotgun (WGS) entry which is preliminary data.</text>
</comment>